<protein>
    <recommendedName>
        <fullName evidence="2">NET domain-containing protein</fullName>
    </recommendedName>
</protein>
<evidence type="ECO:0008006" key="2">
    <source>
        <dbReference type="Google" id="ProtNLM"/>
    </source>
</evidence>
<dbReference type="EMBL" id="MN740769">
    <property type="protein sequence ID" value="QHU10530.1"/>
    <property type="molecule type" value="Genomic_DNA"/>
</dbReference>
<proteinExistence type="predicted"/>
<organism evidence="1">
    <name type="scientific">viral metagenome</name>
    <dbReference type="NCBI Taxonomy" id="1070528"/>
    <lineage>
        <taxon>unclassified sequences</taxon>
        <taxon>metagenomes</taxon>
        <taxon>organismal metagenomes</taxon>
    </lineage>
</organism>
<evidence type="ECO:0000313" key="1">
    <source>
        <dbReference type="EMBL" id="QHU10530.1"/>
    </source>
</evidence>
<accession>A0A6C0K0Q3</accession>
<name>A0A6C0K0Q3_9ZZZZ</name>
<dbReference type="AlphaFoldDB" id="A0A6C0K0Q3"/>
<sequence length="111" mass="12982">MLAESSLSLSYESNELNSIREKIEAMPKFNQVEILRILSKEETVILNENKYGTFINLTELQDAMIDNLKTYIDYVNAQEVNLNFLEKQKEEFKNIYFAKDNKDNSGKNKYA</sequence>
<reference evidence="1" key="1">
    <citation type="journal article" date="2020" name="Nature">
        <title>Giant virus diversity and host interactions through global metagenomics.</title>
        <authorList>
            <person name="Schulz F."/>
            <person name="Roux S."/>
            <person name="Paez-Espino D."/>
            <person name="Jungbluth S."/>
            <person name="Walsh D.A."/>
            <person name="Denef V.J."/>
            <person name="McMahon K.D."/>
            <person name="Konstantinidis K.T."/>
            <person name="Eloe-Fadrosh E.A."/>
            <person name="Kyrpides N.C."/>
            <person name="Woyke T."/>
        </authorList>
    </citation>
    <scope>NUCLEOTIDE SEQUENCE</scope>
    <source>
        <strain evidence="1">GVMAG-S-1101165-83</strain>
    </source>
</reference>